<dbReference type="PANTHER" id="PTHR17384:SF7">
    <property type="entry name" value="P-SELECTIN GLYCOPROTEIN LIGAND 1"/>
    <property type="match status" value="1"/>
</dbReference>
<name>A0AAD9BL26_DISEL</name>
<proteinExistence type="predicted"/>
<sequence length="516" mass="54313">MVLLNMKTYLALLWGISIFFTMESMSVSIPEINSTPEPDKTTKQMTSPHVRHIKTHKPTGVTNAPAEITATPTVEMKIVTGGSDSSGLVAITSVATTTSHSAPQLLQTSRAEGTTSEEAHPSHTTISEAAKPTEDQTHQQSPTTTDISAPLTPSVALAKSSPQPTSTHKLEVSSELSYTTSPANTAQGSVFTQTLVSPSASTTTISTSTTMTEISSTSQPVSETTPISTSHIPDTAGLRSTAESPTNSFSTDLPISTTNVSTTIVLTTISPTNVPPTNVSTTDVSTTNVYTTMVSTTNVTPTNGSPTDVSPTNDSHSSISTTEVSPTNVSTTNVSPSNISTSNISSSNVSPSTFSTTDVYPTNVSTTTNVSALPACVPKRLQIPTTKQTPVTTTAPCEVSKSPSSTEARPCSTRGLVKHCLIAISSLAALATFFMVTTIILCTRLSSRKYKVNKPQTATEMICISSLLPERDYTYSRQRNAVTNGVLVMHGAEDSDEDGGDNLTLSSFLPDNDRYV</sequence>
<dbReference type="Proteomes" id="UP001228049">
    <property type="component" value="Unassembled WGS sequence"/>
</dbReference>
<dbReference type="AlphaFoldDB" id="A0AAD9BL26"/>
<feature type="region of interest" description="Disordered" evidence="1">
    <location>
        <begin position="198"/>
        <end position="255"/>
    </location>
</feature>
<dbReference type="PANTHER" id="PTHR17384">
    <property type="entry name" value="P-SELECTIN GLYCOPROTEIN LIGAND-1"/>
    <property type="match status" value="1"/>
</dbReference>
<evidence type="ECO:0000313" key="5">
    <source>
        <dbReference type="Proteomes" id="UP001228049"/>
    </source>
</evidence>
<feature type="compositionally biased region" description="Polar residues" evidence="1">
    <location>
        <begin position="138"/>
        <end position="147"/>
    </location>
</feature>
<feature type="region of interest" description="Disordered" evidence="1">
    <location>
        <begin position="100"/>
        <end position="149"/>
    </location>
</feature>
<dbReference type="EMBL" id="JASDAP010000022">
    <property type="protein sequence ID" value="KAK1883748.1"/>
    <property type="molecule type" value="Genomic_DNA"/>
</dbReference>
<evidence type="ECO:0000256" key="3">
    <source>
        <dbReference type="SAM" id="SignalP"/>
    </source>
</evidence>
<organism evidence="4 5">
    <name type="scientific">Dissostichus eleginoides</name>
    <name type="common">Patagonian toothfish</name>
    <name type="synonym">Dissostichus amissus</name>
    <dbReference type="NCBI Taxonomy" id="100907"/>
    <lineage>
        <taxon>Eukaryota</taxon>
        <taxon>Metazoa</taxon>
        <taxon>Chordata</taxon>
        <taxon>Craniata</taxon>
        <taxon>Vertebrata</taxon>
        <taxon>Euteleostomi</taxon>
        <taxon>Actinopterygii</taxon>
        <taxon>Neopterygii</taxon>
        <taxon>Teleostei</taxon>
        <taxon>Neoteleostei</taxon>
        <taxon>Acanthomorphata</taxon>
        <taxon>Eupercaria</taxon>
        <taxon>Perciformes</taxon>
        <taxon>Notothenioidei</taxon>
        <taxon>Nototheniidae</taxon>
        <taxon>Dissostichus</taxon>
    </lineage>
</organism>
<gene>
    <name evidence="4" type="ORF">KUDE01_022073</name>
</gene>
<feature type="compositionally biased region" description="Low complexity" evidence="1">
    <location>
        <begin position="320"/>
        <end position="352"/>
    </location>
</feature>
<feature type="transmembrane region" description="Helical" evidence="2">
    <location>
        <begin position="421"/>
        <end position="442"/>
    </location>
</feature>
<keyword evidence="2" id="KW-1133">Transmembrane helix</keyword>
<keyword evidence="3" id="KW-0732">Signal</keyword>
<keyword evidence="2" id="KW-0812">Transmembrane</keyword>
<evidence type="ECO:0000256" key="1">
    <source>
        <dbReference type="SAM" id="MobiDB-lite"/>
    </source>
</evidence>
<feature type="compositionally biased region" description="Polar residues" evidence="1">
    <location>
        <begin position="304"/>
        <end position="319"/>
    </location>
</feature>
<feature type="compositionally biased region" description="Polar residues" evidence="1">
    <location>
        <begin position="219"/>
        <end position="232"/>
    </location>
</feature>
<keyword evidence="2" id="KW-0472">Membrane</keyword>
<feature type="signal peptide" evidence="3">
    <location>
        <begin position="1"/>
        <end position="26"/>
    </location>
</feature>
<evidence type="ECO:0000256" key="2">
    <source>
        <dbReference type="SAM" id="Phobius"/>
    </source>
</evidence>
<feature type="compositionally biased region" description="Polar residues" evidence="1">
    <location>
        <begin position="100"/>
        <end position="127"/>
    </location>
</feature>
<feature type="region of interest" description="Disordered" evidence="1">
    <location>
        <begin position="296"/>
        <end position="352"/>
    </location>
</feature>
<protein>
    <submittedName>
        <fullName evidence="4">P-selectin glycoprotein ligand 1</fullName>
    </submittedName>
</protein>
<feature type="chain" id="PRO_5042287666" evidence="3">
    <location>
        <begin position="27"/>
        <end position="516"/>
    </location>
</feature>
<evidence type="ECO:0000313" key="4">
    <source>
        <dbReference type="EMBL" id="KAK1883748.1"/>
    </source>
</evidence>
<dbReference type="GO" id="GO:0050901">
    <property type="term" value="P:leukocyte tethering or rolling"/>
    <property type="evidence" value="ECO:0007669"/>
    <property type="project" value="TreeGrafter"/>
</dbReference>
<comment type="caution">
    <text evidence="4">The sequence shown here is derived from an EMBL/GenBank/DDBJ whole genome shotgun (WGS) entry which is preliminary data.</text>
</comment>
<feature type="compositionally biased region" description="Low complexity" evidence="1">
    <location>
        <begin position="198"/>
        <end position="218"/>
    </location>
</feature>
<keyword evidence="5" id="KW-1185">Reference proteome</keyword>
<dbReference type="InterPro" id="IPR026195">
    <property type="entry name" value="PSGL-1"/>
</dbReference>
<accession>A0AAD9BL26</accession>
<feature type="compositionally biased region" description="Polar residues" evidence="1">
    <location>
        <begin position="241"/>
        <end position="253"/>
    </location>
</feature>
<dbReference type="GO" id="GO:0005886">
    <property type="term" value="C:plasma membrane"/>
    <property type="evidence" value="ECO:0007669"/>
    <property type="project" value="TreeGrafter"/>
</dbReference>
<reference evidence="4" key="1">
    <citation type="submission" date="2023-04" db="EMBL/GenBank/DDBJ databases">
        <title>Chromosome-level genome of Chaenocephalus aceratus.</title>
        <authorList>
            <person name="Park H."/>
        </authorList>
    </citation>
    <scope>NUCLEOTIDE SEQUENCE</scope>
    <source>
        <strain evidence="4">DE</strain>
        <tissue evidence="4">Muscle</tissue>
    </source>
</reference>